<dbReference type="EMBL" id="BAAAPL010000002">
    <property type="protein sequence ID" value="GAA1706799.1"/>
    <property type="molecule type" value="Genomic_DNA"/>
</dbReference>
<reference evidence="3" key="1">
    <citation type="journal article" date="2019" name="Int. J. Syst. Evol. Microbiol.">
        <title>The Global Catalogue of Microorganisms (GCM) 10K type strain sequencing project: providing services to taxonomists for standard genome sequencing and annotation.</title>
        <authorList>
            <consortium name="The Broad Institute Genomics Platform"/>
            <consortium name="The Broad Institute Genome Sequencing Center for Infectious Disease"/>
            <person name="Wu L."/>
            <person name="Ma J."/>
        </authorList>
    </citation>
    <scope>NUCLEOTIDE SEQUENCE [LARGE SCALE GENOMIC DNA]</scope>
    <source>
        <strain evidence="3">JCM 15577</strain>
    </source>
</reference>
<dbReference type="SUPFAM" id="SSF142823">
    <property type="entry name" value="ComB-like"/>
    <property type="match status" value="1"/>
</dbReference>
<accession>A0ABP4UMW1</accession>
<sequence>MPTPADQSRYQVRLDWGLAGLARLALADVTVIVDALETGAESDEVASAAAAAGSAVIRASMPTAAAAAQAVLDIQHERAARTSVTLLACGETDTHGQTRFCVEDLLASGAVADALAARGIDHTSPEVAAACEAFRGLRGAIKHLFTASASGQILIEQARRDEVLAAAQLDVPGEAKSGASA</sequence>
<dbReference type="RefSeq" id="WP_344073352.1">
    <property type="nucleotide sequence ID" value="NZ_BAAAPL010000002.1"/>
</dbReference>
<dbReference type="Proteomes" id="UP001501690">
    <property type="component" value="Unassembled WGS sequence"/>
</dbReference>
<organism evidence="2 3">
    <name type="scientific">Microbacterium sediminicola</name>
    <dbReference type="NCBI Taxonomy" id="415210"/>
    <lineage>
        <taxon>Bacteria</taxon>
        <taxon>Bacillati</taxon>
        <taxon>Actinomycetota</taxon>
        <taxon>Actinomycetes</taxon>
        <taxon>Micrococcales</taxon>
        <taxon>Microbacteriaceae</taxon>
        <taxon>Microbacterium</taxon>
    </lineage>
</organism>
<dbReference type="Pfam" id="PF04029">
    <property type="entry name" value="2-ph_phosp"/>
    <property type="match status" value="1"/>
</dbReference>
<protein>
    <recommendedName>
        <fullName evidence="1">Probable 2-phosphosulfolactate phosphatase</fullName>
    </recommendedName>
</protein>
<proteinExistence type="predicted"/>
<evidence type="ECO:0000313" key="3">
    <source>
        <dbReference type="Proteomes" id="UP001501690"/>
    </source>
</evidence>
<dbReference type="InterPro" id="IPR005238">
    <property type="entry name" value="ComB-like"/>
</dbReference>
<comment type="caution">
    <text evidence="2">The sequence shown here is derived from an EMBL/GenBank/DDBJ whole genome shotgun (WGS) entry which is preliminary data.</text>
</comment>
<name>A0ABP4UMW1_9MICO</name>
<evidence type="ECO:0000313" key="2">
    <source>
        <dbReference type="EMBL" id="GAA1706799.1"/>
    </source>
</evidence>
<dbReference type="Gene3D" id="3.90.1560.10">
    <property type="entry name" value="ComB-like"/>
    <property type="match status" value="1"/>
</dbReference>
<dbReference type="InterPro" id="IPR036702">
    <property type="entry name" value="ComB-like_sf"/>
</dbReference>
<gene>
    <name evidence="2" type="ORF">GCM10009808_26020</name>
</gene>
<keyword evidence="3" id="KW-1185">Reference proteome</keyword>
<evidence type="ECO:0000256" key="1">
    <source>
        <dbReference type="ARBA" id="ARBA00021948"/>
    </source>
</evidence>